<feature type="compositionally biased region" description="Polar residues" evidence="7">
    <location>
        <begin position="374"/>
        <end position="386"/>
    </location>
</feature>
<evidence type="ECO:0000313" key="9">
    <source>
        <dbReference type="Proteomes" id="UP000749559"/>
    </source>
</evidence>
<dbReference type="InterPro" id="IPR050888">
    <property type="entry name" value="ZnF_C2H2-type_TF"/>
</dbReference>
<evidence type="ECO:0000256" key="4">
    <source>
        <dbReference type="ARBA" id="ARBA00022771"/>
    </source>
</evidence>
<evidence type="ECO:0000256" key="5">
    <source>
        <dbReference type="ARBA" id="ARBA00022833"/>
    </source>
</evidence>
<accession>A0A8J1Y825</accession>
<evidence type="ECO:0000313" key="8">
    <source>
        <dbReference type="EMBL" id="CAH1780284.1"/>
    </source>
</evidence>
<keyword evidence="6" id="KW-0539">Nucleus</keyword>
<dbReference type="GO" id="GO:0008270">
    <property type="term" value="F:zinc ion binding"/>
    <property type="evidence" value="ECO:0007669"/>
    <property type="project" value="UniProtKB-KW"/>
</dbReference>
<dbReference type="OrthoDB" id="7852576at2759"/>
<feature type="region of interest" description="Disordered" evidence="7">
    <location>
        <begin position="467"/>
        <end position="491"/>
    </location>
</feature>
<dbReference type="PANTHER" id="PTHR24406">
    <property type="entry name" value="TRANSCRIPTIONAL REPRESSOR CTCFL-RELATED"/>
    <property type="match status" value="1"/>
</dbReference>
<protein>
    <submittedName>
        <fullName evidence="8">Uncharacterized protein</fullName>
    </submittedName>
</protein>
<evidence type="ECO:0000256" key="2">
    <source>
        <dbReference type="ARBA" id="ARBA00022723"/>
    </source>
</evidence>
<evidence type="ECO:0000256" key="6">
    <source>
        <dbReference type="ARBA" id="ARBA00023242"/>
    </source>
</evidence>
<sequence length="1008" mass="115121">MEGLECPSFVKCYDDLVAKLQKNILKRKKSYQCPICPPSFFVPTKLNKALLHLKSHWNFRIQCEDVSILQCRLQCNGKDMESRSPHFHCPQCSQIFNSRKSFKNHLTRLPCLVLFSESRKAGCSQSKEKTQACDFVVTSLDEMLLRMKQRICTSCSTKTIPGSDVPHIHCHLCPRSPPIDVSVVDQHIQEIHASRSVKHKGLTYLMCKKSCQGNKSREHFHCKYCTKVFKGGLDFEHLMKHRAGELSINRPGEIFHTLTSVISPDLMDYIPADKQAICDTLQHKFNVRCSLLSDRLCVKASWDKMSKLYNFLSPLVAKVSKDIDVNQVESIFQEFSKTADDNNVQVEKGGNEKLGKTLPDITSHNINEADDAPNSPSDLITPSGTNEPLEGSLMKDKSIETDQDSLPQRHVTQNIEMSSSPLKDANNEEYITPLKCDDSNEAGSALKGDNKLKHVSVCLKDCMRTEAHGDNTQPKNLKSSRTKRKSARITQYNTRQSKRVKLCEKGNDKIIPNDAQEKTDTETLKIDLQTIRTIIEEDFDDSNDFDVNDIDSIANSDDGVKVCDVKDVGLNEDLNIDYFYTTNNVIKDEIDNIIDAVVKGARVDGDQNIDDSQIIHTENKDVVSNDETLPFQEEDEKIKITLQVEKPVTETETEVRAENRKDKSVKKVKEIKKFTCELCNKSFTRRSYLRFHIEKQICIRHPKLPEDRICQFCGKELKTPQGLRYHLKNQACQKEKKPQQEYIQGDTYLCNVCGKEFPGKYHLKIHHRYVHEGHTRKKSQCPECGKIINQQNLKTHIQDIHYPGSKSYKCEECGSCFTRPSSLNHHVLTVHKLGYIPKKHHCLECNKAFAKRCLLKEHMFTHRGDRPVHQCSKCDKSFAYRGDLSKHNKSHLGLTYACEICDISFKTKHILRKHCRAKHYSVPSTSEVLFPCQCGEVFLSKSKLLKHEGACKSVHESNEIQDVEQNGVVITEKFVCALCSLMFDTMDEVNEHLQTHLDEENARLLNAL</sequence>
<proteinExistence type="predicted"/>
<keyword evidence="4" id="KW-0863">Zinc-finger</keyword>
<comment type="caution">
    <text evidence="8">The sequence shown here is derived from an EMBL/GenBank/DDBJ whole genome shotgun (WGS) entry which is preliminary data.</text>
</comment>
<organism evidence="8 9">
    <name type="scientific">Owenia fusiformis</name>
    <name type="common">Polychaete worm</name>
    <dbReference type="NCBI Taxonomy" id="6347"/>
    <lineage>
        <taxon>Eukaryota</taxon>
        <taxon>Metazoa</taxon>
        <taxon>Spiralia</taxon>
        <taxon>Lophotrochozoa</taxon>
        <taxon>Annelida</taxon>
        <taxon>Polychaeta</taxon>
        <taxon>Sedentaria</taxon>
        <taxon>Canalipalpata</taxon>
        <taxon>Sabellida</taxon>
        <taxon>Oweniida</taxon>
        <taxon>Oweniidae</taxon>
        <taxon>Owenia</taxon>
    </lineage>
</organism>
<keyword evidence="5" id="KW-0862">Zinc</keyword>
<dbReference type="PROSITE" id="PS50157">
    <property type="entry name" value="ZINC_FINGER_C2H2_2"/>
    <property type="match status" value="7"/>
</dbReference>
<keyword evidence="9" id="KW-1185">Reference proteome</keyword>
<dbReference type="Gene3D" id="3.30.160.60">
    <property type="entry name" value="Classic Zinc Finger"/>
    <property type="match status" value="6"/>
</dbReference>
<dbReference type="AlphaFoldDB" id="A0A8J1Y825"/>
<feature type="region of interest" description="Disordered" evidence="7">
    <location>
        <begin position="343"/>
        <end position="390"/>
    </location>
</feature>
<dbReference type="InterPro" id="IPR013087">
    <property type="entry name" value="Znf_C2H2_type"/>
</dbReference>
<keyword evidence="3" id="KW-0677">Repeat</keyword>
<evidence type="ECO:0000256" key="1">
    <source>
        <dbReference type="ARBA" id="ARBA00004123"/>
    </source>
</evidence>
<dbReference type="EMBL" id="CAIIXF020000003">
    <property type="protein sequence ID" value="CAH1780284.1"/>
    <property type="molecule type" value="Genomic_DNA"/>
</dbReference>
<dbReference type="PROSITE" id="PS00028">
    <property type="entry name" value="ZINC_FINGER_C2H2_1"/>
    <property type="match status" value="6"/>
</dbReference>
<dbReference type="GO" id="GO:0005634">
    <property type="term" value="C:nucleus"/>
    <property type="evidence" value="ECO:0007669"/>
    <property type="project" value="UniProtKB-SubCell"/>
</dbReference>
<dbReference type="Proteomes" id="UP000749559">
    <property type="component" value="Unassembled WGS sequence"/>
</dbReference>
<evidence type="ECO:0000256" key="3">
    <source>
        <dbReference type="ARBA" id="ARBA00022737"/>
    </source>
</evidence>
<evidence type="ECO:0000256" key="7">
    <source>
        <dbReference type="SAM" id="MobiDB-lite"/>
    </source>
</evidence>
<dbReference type="InterPro" id="IPR036236">
    <property type="entry name" value="Znf_C2H2_sf"/>
</dbReference>
<dbReference type="SMART" id="SM00355">
    <property type="entry name" value="ZnF_C2H2"/>
    <property type="match status" value="13"/>
</dbReference>
<name>A0A8J1Y825_OWEFU</name>
<gene>
    <name evidence="8" type="ORF">OFUS_LOCUS6993</name>
</gene>
<dbReference type="Pfam" id="PF00096">
    <property type="entry name" value="zf-C2H2"/>
    <property type="match status" value="4"/>
</dbReference>
<dbReference type="FunFam" id="3.30.160.60:FF:000100">
    <property type="entry name" value="Zinc finger 45-like"/>
    <property type="match status" value="1"/>
</dbReference>
<keyword evidence="2" id="KW-0479">Metal-binding</keyword>
<dbReference type="SUPFAM" id="SSF57667">
    <property type="entry name" value="beta-beta-alpha zinc fingers"/>
    <property type="match status" value="4"/>
</dbReference>
<feature type="compositionally biased region" description="Basic residues" evidence="7">
    <location>
        <begin position="478"/>
        <end position="487"/>
    </location>
</feature>
<reference evidence="8" key="1">
    <citation type="submission" date="2022-03" db="EMBL/GenBank/DDBJ databases">
        <authorList>
            <person name="Martin C."/>
        </authorList>
    </citation>
    <scope>NUCLEOTIDE SEQUENCE</scope>
</reference>
<comment type="subcellular location">
    <subcellularLocation>
        <location evidence="1">Nucleus</location>
    </subcellularLocation>
</comment>